<dbReference type="RefSeq" id="WP_045076020.1">
    <property type="nucleotide sequence ID" value="NZ_CP011005.1"/>
</dbReference>
<proteinExistence type="predicted"/>
<dbReference type="Proteomes" id="UP000061839">
    <property type="component" value="Chromosome"/>
</dbReference>
<keyword evidence="2" id="KW-1185">Reference proteome</keyword>
<dbReference type="OrthoDB" id="4936366at2"/>
<reference evidence="1 2" key="1">
    <citation type="journal article" date="2015" name="Genome Announc.">
        <title>Complete Genome Sequencing of Protease-Producing Novel Arthrobacter sp. Strain IHBB 11108 Using PacBio Single-Molecule Real-Time Sequencing Technology.</title>
        <authorList>
            <person name="Kiran S."/>
            <person name="Swarnkar M.K."/>
            <person name="Pal M."/>
            <person name="Thakur R."/>
            <person name="Tewari R."/>
            <person name="Singh A.K."/>
            <person name="Gulati A."/>
        </authorList>
    </citation>
    <scope>NUCLEOTIDE SEQUENCE [LARGE SCALE GENOMIC DNA]</scope>
    <source>
        <strain evidence="1 2">IHBB 11108</strain>
    </source>
</reference>
<accession>A0A0D4C1J2</accession>
<dbReference type="EMBL" id="CP011005">
    <property type="protein sequence ID" value="AJT42221.1"/>
    <property type="molecule type" value="Genomic_DNA"/>
</dbReference>
<evidence type="ECO:0000313" key="2">
    <source>
        <dbReference type="Proteomes" id="UP000061839"/>
    </source>
</evidence>
<sequence>MDVHRLFGARELNRAQDLMLRWQQLSLAECWRSNGDWRSTEAEISAEMIAAEGQVSEPLAHQLGRSRAMTGVGISESVHDFRLLYQAAAKPVNLDSLQAFVEGWVTGWDPEPVISCTNPRTGLATTAHLHRLVSDLLRSPERSAQYLLAAVRFTQQPPSHGVRSWEFEALLGEICTQRLADTAATLAYDQGVLLVLMSRSTENFTALLNLQVALVEVLGETPGVTTLEHQALSEDARDTYSFLDSFRR</sequence>
<dbReference type="HOGENOM" id="CLU_1118374_0_0_11"/>
<dbReference type="AlphaFoldDB" id="A0A0D4C1J2"/>
<evidence type="ECO:0000313" key="1">
    <source>
        <dbReference type="EMBL" id="AJT42221.1"/>
    </source>
</evidence>
<dbReference type="PATRIC" id="fig|1618207.4.peg.2685"/>
<protein>
    <recommendedName>
        <fullName evidence="3">GGDEF domain-containing protein</fullName>
    </recommendedName>
</protein>
<organism evidence="1 2">
    <name type="scientific">Psychromicrobium lacuslunae</name>
    <dbReference type="NCBI Taxonomy" id="1618207"/>
    <lineage>
        <taxon>Bacteria</taxon>
        <taxon>Bacillati</taxon>
        <taxon>Actinomycetota</taxon>
        <taxon>Actinomycetes</taxon>
        <taxon>Micrococcales</taxon>
        <taxon>Micrococcaceae</taxon>
        <taxon>Psychromicrobium</taxon>
    </lineage>
</organism>
<name>A0A0D4C1J2_9MICC</name>
<evidence type="ECO:0008006" key="3">
    <source>
        <dbReference type="Google" id="ProtNLM"/>
    </source>
</evidence>
<dbReference type="KEGG" id="ari:UM93_13245"/>
<dbReference type="STRING" id="1618207.UM93_13245"/>
<gene>
    <name evidence="1" type="ORF">UM93_13245</name>
</gene>